<dbReference type="Gene3D" id="2.40.50.140">
    <property type="entry name" value="Nucleic acid-binding proteins"/>
    <property type="match status" value="1"/>
</dbReference>
<dbReference type="AlphaFoldDB" id="A0AAD8JBN9"/>
<dbReference type="EMBL" id="JAUIZM010000001">
    <property type="protein sequence ID" value="KAK1401124.1"/>
    <property type="molecule type" value="Genomic_DNA"/>
</dbReference>
<comment type="caution">
    <text evidence="2">The sequence shown here is derived from an EMBL/GenBank/DDBJ whole genome shotgun (WGS) entry which is preliminary data.</text>
</comment>
<sequence>MSWFRLYTLCSDSSGTVPIVLQNEEVMKLCGKTVYNLEVDENQVGYGDKFPPILKELERKMYNIAICLTEDNVKKGSNVYNASKISDPEEMSASHSPNFKSSIELKPTEMSIGTLTSNNSPPTGNSSNKTRARKSNEALDCELPDHTSLVRNKNVKIENVMLRWSVRNVTPFGIQNRIKKNWKRHVAKQVFVLTKINVIFWDTLADEFQNAINTQNPEHPLILIVSSGKVGKWKGIS</sequence>
<protein>
    <submittedName>
        <fullName evidence="2">Uncharacterized protein</fullName>
    </submittedName>
</protein>
<keyword evidence="3" id="KW-1185">Reference proteome</keyword>
<reference evidence="2" key="1">
    <citation type="submission" date="2023-02" db="EMBL/GenBank/DDBJ databases">
        <title>Genome of toxic invasive species Heracleum sosnowskyi carries increased number of genes despite the absence of recent whole-genome duplications.</title>
        <authorList>
            <person name="Schelkunov M."/>
            <person name="Shtratnikova V."/>
            <person name="Makarenko M."/>
            <person name="Klepikova A."/>
            <person name="Omelchenko D."/>
            <person name="Novikova G."/>
            <person name="Obukhova E."/>
            <person name="Bogdanov V."/>
            <person name="Penin A."/>
            <person name="Logacheva M."/>
        </authorList>
    </citation>
    <scope>NUCLEOTIDE SEQUENCE</scope>
    <source>
        <strain evidence="2">Hsosn_3</strain>
        <tissue evidence="2">Leaf</tissue>
    </source>
</reference>
<accession>A0AAD8JBN9</accession>
<evidence type="ECO:0000256" key="1">
    <source>
        <dbReference type="SAM" id="MobiDB-lite"/>
    </source>
</evidence>
<dbReference type="InterPro" id="IPR012340">
    <property type="entry name" value="NA-bd_OB-fold"/>
</dbReference>
<feature type="compositionally biased region" description="Low complexity" evidence="1">
    <location>
        <begin position="114"/>
        <end position="129"/>
    </location>
</feature>
<reference evidence="2" key="2">
    <citation type="submission" date="2023-05" db="EMBL/GenBank/DDBJ databases">
        <authorList>
            <person name="Schelkunov M.I."/>
        </authorList>
    </citation>
    <scope>NUCLEOTIDE SEQUENCE</scope>
    <source>
        <strain evidence="2">Hsosn_3</strain>
        <tissue evidence="2">Leaf</tissue>
    </source>
</reference>
<evidence type="ECO:0000313" key="3">
    <source>
        <dbReference type="Proteomes" id="UP001237642"/>
    </source>
</evidence>
<name>A0AAD8JBN9_9APIA</name>
<proteinExistence type="predicted"/>
<evidence type="ECO:0000313" key="2">
    <source>
        <dbReference type="EMBL" id="KAK1401124.1"/>
    </source>
</evidence>
<organism evidence="2 3">
    <name type="scientific">Heracleum sosnowskyi</name>
    <dbReference type="NCBI Taxonomy" id="360622"/>
    <lineage>
        <taxon>Eukaryota</taxon>
        <taxon>Viridiplantae</taxon>
        <taxon>Streptophyta</taxon>
        <taxon>Embryophyta</taxon>
        <taxon>Tracheophyta</taxon>
        <taxon>Spermatophyta</taxon>
        <taxon>Magnoliopsida</taxon>
        <taxon>eudicotyledons</taxon>
        <taxon>Gunneridae</taxon>
        <taxon>Pentapetalae</taxon>
        <taxon>asterids</taxon>
        <taxon>campanulids</taxon>
        <taxon>Apiales</taxon>
        <taxon>Apiaceae</taxon>
        <taxon>Apioideae</taxon>
        <taxon>apioid superclade</taxon>
        <taxon>Tordylieae</taxon>
        <taxon>Tordyliinae</taxon>
        <taxon>Heracleum</taxon>
    </lineage>
</organism>
<gene>
    <name evidence="2" type="ORF">POM88_000729</name>
</gene>
<dbReference type="Proteomes" id="UP001237642">
    <property type="component" value="Unassembled WGS sequence"/>
</dbReference>
<feature type="region of interest" description="Disordered" evidence="1">
    <location>
        <begin position="112"/>
        <end position="137"/>
    </location>
</feature>